<name>A0ABX5WWL0_9GAMM</name>
<dbReference type="EMBL" id="CP041614">
    <property type="protein sequence ID" value="QDO83343.1"/>
    <property type="molecule type" value="Genomic_DNA"/>
</dbReference>
<protein>
    <submittedName>
        <fullName evidence="1">Uncharacterized protein</fullName>
    </submittedName>
</protein>
<evidence type="ECO:0000313" key="2">
    <source>
        <dbReference type="Proteomes" id="UP000315947"/>
    </source>
</evidence>
<gene>
    <name evidence="1" type="ORF">FM037_09005</name>
</gene>
<keyword evidence="2" id="KW-1185">Reference proteome</keyword>
<reference evidence="1 2" key="1">
    <citation type="submission" date="2019-07" db="EMBL/GenBank/DDBJ databases">
        <title>Shewanella sp. YLB-06 whole genomic sequence.</title>
        <authorList>
            <person name="Yu L."/>
        </authorList>
    </citation>
    <scope>NUCLEOTIDE SEQUENCE [LARGE SCALE GENOMIC DNA]</scope>
    <source>
        <strain evidence="1 2">YLB-06</strain>
    </source>
</reference>
<evidence type="ECO:0000313" key="1">
    <source>
        <dbReference type="EMBL" id="QDO83343.1"/>
    </source>
</evidence>
<proteinExistence type="predicted"/>
<organism evidence="1 2">
    <name type="scientific">Shewanella psychropiezotolerans</name>
    <dbReference type="NCBI Taxonomy" id="2593655"/>
    <lineage>
        <taxon>Bacteria</taxon>
        <taxon>Pseudomonadati</taxon>
        <taxon>Pseudomonadota</taxon>
        <taxon>Gammaproteobacteria</taxon>
        <taxon>Alteromonadales</taxon>
        <taxon>Shewanellaceae</taxon>
        <taxon>Shewanella</taxon>
    </lineage>
</organism>
<sequence>MIVYWNALYIEETVRQLNIEGFEVSDADIDKVFTFTF</sequence>
<accession>A0ABX5WWL0</accession>
<dbReference type="Proteomes" id="UP000315947">
    <property type="component" value="Chromosome"/>
</dbReference>